<proteinExistence type="predicted"/>
<keyword evidence="2" id="KW-0805">Transcription regulation</keyword>
<dbReference type="PaxDb" id="5141-EFNCRP00000007084"/>
<evidence type="ECO:0000256" key="1">
    <source>
        <dbReference type="ARBA" id="ARBA00022723"/>
    </source>
</evidence>
<reference evidence="8 9" key="1">
    <citation type="journal article" date="2003" name="Nature">
        <title>The genome sequence of the filamentous fungus Neurospora crassa.</title>
        <authorList>
            <person name="Galagan J.E."/>
            <person name="Calvo S.E."/>
            <person name="Borkovich K.A."/>
            <person name="Selker E.U."/>
            <person name="Read N.D."/>
            <person name="Jaffe D."/>
            <person name="FitzHugh W."/>
            <person name="Ma L.J."/>
            <person name="Smirnov S."/>
            <person name="Purcell S."/>
            <person name="Rehman B."/>
            <person name="Elkins T."/>
            <person name="Engels R."/>
            <person name="Wang S."/>
            <person name="Nielsen C.B."/>
            <person name="Butler J."/>
            <person name="Endrizzi M."/>
            <person name="Qui D."/>
            <person name="Ianakiev P."/>
            <person name="Bell-Pedersen D."/>
            <person name="Nelson M.A."/>
            <person name="Werner-Washburne M."/>
            <person name="Selitrennikoff C.P."/>
            <person name="Kinsey J.A."/>
            <person name="Braun E.L."/>
            <person name="Zelter A."/>
            <person name="Schulte U."/>
            <person name="Kothe G.O."/>
            <person name="Jedd G."/>
            <person name="Mewes W."/>
            <person name="Staben C."/>
            <person name="Marcotte E."/>
            <person name="Greenberg D."/>
            <person name="Roy A."/>
            <person name="Foley K."/>
            <person name="Naylor J."/>
            <person name="Stange-Thomann N."/>
            <person name="Barrett R."/>
            <person name="Gnerre S."/>
            <person name="Kamal M."/>
            <person name="Kamvysselis M."/>
            <person name="Mauceli E."/>
            <person name="Bielke C."/>
            <person name="Rudd S."/>
            <person name="Frishman D."/>
            <person name="Krystofova S."/>
            <person name="Rasmussen C."/>
            <person name="Metzenberg R.L."/>
            <person name="Perkins D.D."/>
            <person name="Kroken S."/>
            <person name="Cogoni C."/>
            <person name="Macino G."/>
            <person name="Catcheside D."/>
            <person name="Li W."/>
            <person name="Pratt R.J."/>
            <person name="Osmani S.A."/>
            <person name="DeSouza C.P."/>
            <person name="Glass L."/>
            <person name="Orbach M.J."/>
            <person name="Berglund J.A."/>
            <person name="Voelker R."/>
            <person name="Yarden O."/>
            <person name="Plamann M."/>
            <person name="Seiler S."/>
            <person name="Dunlap J."/>
            <person name="Radford A."/>
            <person name="Aramayo R."/>
            <person name="Natvig D.O."/>
            <person name="Alex L.A."/>
            <person name="Mannhaupt G."/>
            <person name="Ebbole D.J."/>
            <person name="Freitag M."/>
            <person name="Paulsen I."/>
            <person name="Sachs M.S."/>
            <person name="Lander E.S."/>
            <person name="Nusbaum C."/>
            <person name="Birren B."/>
        </authorList>
    </citation>
    <scope>NUCLEOTIDE SEQUENCE [LARGE SCALE GENOMIC DNA]</scope>
    <source>
        <strain evidence="9">ATCC 24698 / 74-OR23-1A / CBS 708.71 / DSM 1257 / FGSC 987</strain>
    </source>
</reference>
<keyword evidence="4" id="KW-0804">Transcription</keyword>
<dbReference type="InterPro" id="IPR036864">
    <property type="entry name" value="Zn2-C6_fun-type_DNA-bd_sf"/>
</dbReference>
<feature type="region of interest" description="Disordered" evidence="6">
    <location>
        <begin position="516"/>
        <end position="540"/>
    </location>
</feature>
<dbReference type="RefSeq" id="XP_961763.3">
    <property type="nucleotide sequence ID" value="XM_956670.3"/>
</dbReference>
<protein>
    <submittedName>
        <fullName evidence="8">Submerged protoperithecia-2</fullName>
    </submittedName>
</protein>
<dbReference type="Pfam" id="PF00172">
    <property type="entry name" value="Zn_clus"/>
    <property type="match status" value="1"/>
</dbReference>
<dbReference type="KEGG" id="ncr:NCU07007"/>
<dbReference type="HOGENOM" id="CLU_008511_0_2_1"/>
<dbReference type="Gene3D" id="4.10.240.10">
    <property type="entry name" value="Zn(2)-C6 fungal-type DNA-binding domain"/>
    <property type="match status" value="1"/>
</dbReference>
<feature type="compositionally biased region" description="Low complexity" evidence="6">
    <location>
        <begin position="742"/>
        <end position="751"/>
    </location>
</feature>
<evidence type="ECO:0000259" key="7">
    <source>
        <dbReference type="SMART" id="SM00906"/>
    </source>
</evidence>
<dbReference type="InterPro" id="IPR001138">
    <property type="entry name" value="Zn2Cys6_DnaBD"/>
</dbReference>
<dbReference type="CDD" id="cd00067">
    <property type="entry name" value="GAL4"/>
    <property type="match status" value="1"/>
</dbReference>
<feature type="region of interest" description="Disordered" evidence="6">
    <location>
        <begin position="74"/>
        <end position="94"/>
    </location>
</feature>
<feature type="compositionally biased region" description="Basic and acidic residues" evidence="6">
    <location>
        <begin position="109"/>
        <end position="119"/>
    </location>
</feature>
<dbReference type="InParanoid" id="Q7S861"/>
<feature type="region of interest" description="Disordered" evidence="6">
    <location>
        <begin position="718"/>
        <end position="759"/>
    </location>
</feature>
<dbReference type="GO" id="GO:0008270">
    <property type="term" value="F:zinc ion binding"/>
    <property type="evidence" value="ECO:0007669"/>
    <property type="project" value="InterPro"/>
</dbReference>
<dbReference type="STRING" id="367110.Q7S861"/>
<dbReference type="GeneID" id="3877911"/>
<dbReference type="CDD" id="cd12148">
    <property type="entry name" value="fungal_TF_MHR"/>
    <property type="match status" value="1"/>
</dbReference>
<dbReference type="GO" id="GO:0000981">
    <property type="term" value="F:DNA-binding transcription factor activity, RNA polymerase II-specific"/>
    <property type="evidence" value="ECO:0000318"/>
    <property type="project" value="GO_Central"/>
</dbReference>
<dbReference type="GO" id="GO:0006351">
    <property type="term" value="P:DNA-templated transcription"/>
    <property type="evidence" value="ECO:0007669"/>
    <property type="project" value="InterPro"/>
</dbReference>
<feature type="domain" description="Xylanolytic transcriptional activator regulatory" evidence="7">
    <location>
        <begin position="369"/>
        <end position="443"/>
    </location>
</feature>
<evidence type="ECO:0000256" key="6">
    <source>
        <dbReference type="SAM" id="MobiDB-lite"/>
    </source>
</evidence>
<keyword evidence="1" id="KW-0479">Metal-binding</keyword>
<evidence type="ECO:0000313" key="8">
    <source>
        <dbReference type="EMBL" id="EAA32527.3"/>
    </source>
</evidence>
<keyword evidence="5" id="KW-0539">Nucleus</keyword>
<feature type="region of interest" description="Disordered" evidence="6">
    <location>
        <begin position="197"/>
        <end position="255"/>
    </location>
</feature>
<gene>
    <name evidence="8" type="primary">sub-2</name>
    <name evidence="8" type="ORF">NCU07007</name>
</gene>
<dbReference type="InterPro" id="IPR051127">
    <property type="entry name" value="Fungal_SecMet_Regulators"/>
</dbReference>
<dbReference type="AlphaFoldDB" id="Q7S861"/>
<dbReference type="InterPro" id="IPR007219">
    <property type="entry name" value="XnlR_reg_dom"/>
</dbReference>
<feature type="compositionally biased region" description="Low complexity" evidence="6">
    <location>
        <begin position="718"/>
        <end position="728"/>
    </location>
</feature>
<dbReference type="Pfam" id="PF04082">
    <property type="entry name" value="Fungal_trans"/>
    <property type="match status" value="1"/>
</dbReference>
<evidence type="ECO:0000313" key="9">
    <source>
        <dbReference type="Proteomes" id="UP000001805"/>
    </source>
</evidence>
<organism evidence="8 9">
    <name type="scientific">Neurospora crassa (strain ATCC 24698 / 74-OR23-1A / CBS 708.71 / DSM 1257 / FGSC 987)</name>
    <dbReference type="NCBI Taxonomy" id="367110"/>
    <lineage>
        <taxon>Eukaryota</taxon>
        <taxon>Fungi</taxon>
        <taxon>Dikarya</taxon>
        <taxon>Ascomycota</taxon>
        <taxon>Pezizomycotina</taxon>
        <taxon>Sordariomycetes</taxon>
        <taxon>Sordariomycetidae</taxon>
        <taxon>Sordariales</taxon>
        <taxon>Sordariaceae</taxon>
        <taxon>Neurospora</taxon>
    </lineage>
</organism>
<feature type="compositionally biased region" description="Low complexity" evidence="6">
    <location>
        <begin position="210"/>
        <end position="223"/>
    </location>
</feature>
<name>Q7S861_NEUCR</name>
<dbReference type="GO" id="GO:0000978">
    <property type="term" value="F:RNA polymerase II cis-regulatory region sequence-specific DNA binding"/>
    <property type="evidence" value="ECO:0000318"/>
    <property type="project" value="GO_Central"/>
</dbReference>
<dbReference type="PANTHER" id="PTHR47424:SF3">
    <property type="entry name" value="REGULATORY PROTEIN GAL4"/>
    <property type="match status" value="1"/>
</dbReference>
<keyword evidence="3" id="KW-0238">DNA-binding</keyword>
<evidence type="ECO:0000256" key="3">
    <source>
        <dbReference type="ARBA" id="ARBA00023125"/>
    </source>
</evidence>
<evidence type="ECO:0000256" key="4">
    <source>
        <dbReference type="ARBA" id="ARBA00023163"/>
    </source>
</evidence>
<feature type="region of interest" description="Disordered" evidence="6">
    <location>
        <begin position="109"/>
        <end position="155"/>
    </location>
</feature>
<keyword evidence="9" id="KW-1185">Reference proteome</keyword>
<evidence type="ECO:0000256" key="5">
    <source>
        <dbReference type="ARBA" id="ARBA00023242"/>
    </source>
</evidence>
<dbReference type="GO" id="GO:0005634">
    <property type="term" value="C:nucleus"/>
    <property type="evidence" value="ECO:0000318"/>
    <property type="project" value="GO_Central"/>
</dbReference>
<dbReference type="EMBL" id="CM002239">
    <property type="protein sequence ID" value="EAA32527.3"/>
    <property type="molecule type" value="Genomic_DNA"/>
</dbReference>
<sequence length="831" mass="90958">MRTVQGSACAFPLPVTTAEIASHGYVLSKQFTQRARGRHVVNQHLTSAIREQCDGQHPSCGRCKELDAPCVYDEPPAPHHRPRSSTTDTPPSDILSRLSALEDRINARGTEASRQHATQDDGDDIDAQEDTRESNGSSSNGPLDPPTMTGLPRSHQENVHVDGMGEVQLTDDGENCTYFGPSSNVALVRQLSLALTRAQSQTSRSRAMPTSATSLASSRYSSLQQPRSESGRQDPLNGGVKAGSRPGHHVPPEPEATNIIHEYFSTIGLFFPVIHQDSFMSTYNDLRKKGFMGARRVWLALLYMIIATVYRTNSPSTPSETSAETSERYFQWAKDLVMPQFLISSSLETVQLLCLMIEYLHGSSQSAQLWTLHSLAVKSALQIGLHSADASRHLTLLEREMRKRTWFLIFMNDNNLSAKFGRPMTIPPSLQKRLEPPLDINEHFPTMYASRAVIATSVDAFKCGVQLSHITCQLVSQLYDDNAGGSSLNHVNTFDTLRLAFDFSWKLSQWHQSVPPDLRPQNLTTETPPPVLESSSSSSSPSIEAQRLRAVLGLRYYGLCTLVERPVLLKFLGFQPEPGHGQGDVDTNVALLRESGVVSLRRCIRACRECIALAKAIVDRWQNQKVLLSGAWWLTAYHAFGASLTLYTVLLIAGTKPSFSNLLSDSELTTVRSALSDAVDLLSRFGENSLVISRCHDCLVNFLRAYDLVVVEQQRQQKQQQESQSTTVAATVQTSRNSDHTSSSQSLPPQGQGQGVHVNVIGDGNGVSLTSSSSSSSSSGGYVGVLGTTLPPNNGDVDYYTGAPLTSIAALGDFTGVPLDFGHWGDPLPYM</sequence>
<evidence type="ECO:0000256" key="2">
    <source>
        <dbReference type="ARBA" id="ARBA00023015"/>
    </source>
</evidence>
<dbReference type="SMART" id="SM00906">
    <property type="entry name" value="Fungal_trans"/>
    <property type="match status" value="1"/>
</dbReference>
<dbReference type="VEuPathDB" id="FungiDB:NCU07007"/>
<dbReference type="OrthoDB" id="2283488at2759"/>
<dbReference type="PANTHER" id="PTHR47424">
    <property type="entry name" value="REGULATORY PROTEIN GAL4"/>
    <property type="match status" value="1"/>
</dbReference>
<accession>Q7S861</accession>
<dbReference type="Proteomes" id="UP000001805">
    <property type="component" value="Chromosome 4, Linkage Group IV"/>
</dbReference>